<dbReference type="EMBL" id="FOJG01000001">
    <property type="protein sequence ID" value="SEW43695.1"/>
    <property type="molecule type" value="Genomic_DNA"/>
</dbReference>
<evidence type="ECO:0008006" key="4">
    <source>
        <dbReference type="Google" id="ProtNLM"/>
    </source>
</evidence>
<reference evidence="3" key="1">
    <citation type="submission" date="2016-10" db="EMBL/GenBank/DDBJ databases">
        <authorList>
            <person name="Varghese N."/>
            <person name="Submissions S."/>
        </authorList>
    </citation>
    <scope>NUCLEOTIDE SEQUENCE [LARGE SCALE GENOMIC DNA]</scope>
    <source>
        <strain evidence="3">DSM 3695</strain>
    </source>
</reference>
<feature type="chain" id="PRO_5011663749" description="MetA-pathway of phenol degradation" evidence="1">
    <location>
        <begin position="22"/>
        <end position="270"/>
    </location>
</feature>
<dbReference type="RefSeq" id="WP_089896443.1">
    <property type="nucleotide sequence ID" value="NZ_FOJG01000001.1"/>
</dbReference>
<sequence>MKYTGLLAMASFLLLPVLLKAQEGHPPAGGLSQEEVAKSNNPLAELNQLSFHDYITMHQRGTTEVSNTMNLRGVMVAGRQIIRATVPFTTIPSDNKMGYNSGLGDIQIFDAIRFSKNGASTDLAVGPMLVFPTGSNDYLGTGKWQAGGAFIAIHHIPGGHVLGSLITYQHSFAGQSDRQEVSVLAFQPTITFNITAGLYARSAGATWTFDFENQRTLIPFGLGIGKVFKANNMMVNTFIEPQLTVYSEGAGQPAYQVFFGLNLQWAKKAK</sequence>
<proteinExistence type="predicted"/>
<feature type="signal peptide" evidence="1">
    <location>
        <begin position="1"/>
        <end position="21"/>
    </location>
</feature>
<protein>
    <recommendedName>
        <fullName evidence="4">MetA-pathway of phenol degradation</fullName>
    </recommendedName>
</protein>
<dbReference type="Proteomes" id="UP000199310">
    <property type="component" value="Unassembled WGS sequence"/>
</dbReference>
<organism evidence="2 3">
    <name type="scientific">Chitinophaga arvensicola</name>
    <dbReference type="NCBI Taxonomy" id="29529"/>
    <lineage>
        <taxon>Bacteria</taxon>
        <taxon>Pseudomonadati</taxon>
        <taxon>Bacteroidota</taxon>
        <taxon>Chitinophagia</taxon>
        <taxon>Chitinophagales</taxon>
        <taxon>Chitinophagaceae</taxon>
        <taxon>Chitinophaga</taxon>
    </lineage>
</organism>
<accession>A0A1I0RR21</accession>
<keyword evidence="1" id="KW-0732">Signal</keyword>
<evidence type="ECO:0000256" key="1">
    <source>
        <dbReference type="SAM" id="SignalP"/>
    </source>
</evidence>
<dbReference type="AlphaFoldDB" id="A0A1I0RR21"/>
<dbReference type="OrthoDB" id="9809066at2"/>
<evidence type="ECO:0000313" key="3">
    <source>
        <dbReference type="Proteomes" id="UP000199310"/>
    </source>
</evidence>
<name>A0A1I0RR21_9BACT</name>
<gene>
    <name evidence="2" type="ORF">SAMN04488122_3250</name>
</gene>
<evidence type="ECO:0000313" key="2">
    <source>
        <dbReference type="EMBL" id="SEW43695.1"/>
    </source>
</evidence>
<keyword evidence="3" id="KW-1185">Reference proteome</keyword>
<dbReference type="STRING" id="29529.SAMN04488122_3250"/>